<accession>A0ABS2NJ19</accession>
<name>A0ABS2NJ19_9BACI</name>
<feature type="domain" description="DUF4097" evidence="1">
    <location>
        <begin position="28"/>
        <end position="296"/>
    </location>
</feature>
<dbReference type="PANTHER" id="PTHR34094:SF1">
    <property type="entry name" value="PROTEIN FAM185A"/>
    <property type="match status" value="1"/>
</dbReference>
<comment type="caution">
    <text evidence="2">The sequence shown here is derived from an EMBL/GenBank/DDBJ whole genome shotgun (WGS) entry which is preliminary data.</text>
</comment>
<dbReference type="Proteomes" id="UP001646157">
    <property type="component" value="Unassembled WGS sequence"/>
</dbReference>
<dbReference type="Pfam" id="PF13349">
    <property type="entry name" value="DUF4097"/>
    <property type="match status" value="1"/>
</dbReference>
<keyword evidence="3" id="KW-1185">Reference proteome</keyword>
<evidence type="ECO:0000313" key="2">
    <source>
        <dbReference type="EMBL" id="MBM7587834.1"/>
    </source>
</evidence>
<proteinExistence type="predicted"/>
<evidence type="ECO:0000259" key="1">
    <source>
        <dbReference type="Pfam" id="PF13349"/>
    </source>
</evidence>
<dbReference type="Gene3D" id="2.160.20.120">
    <property type="match status" value="1"/>
</dbReference>
<dbReference type="EMBL" id="JAFBDZ010000006">
    <property type="protein sequence ID" value="MBM7587834.1"/>
    <property type="molecule type" value="Genomic_DNA"/>
</dbReference>
<dbReference type="PANTHER" id="PTHR34094">
    <property type="match status" value="1"/>
</dbReference>
<organism evidence="2 3">
    <name type="scientific">Rossellomorea pakistanensis</name>
    <dbReference type="NCBI Taxonomy" id="992288"/>
    <lineage>
        <taxon>Bacteria</taxon>
        <taxon>Bacillati</taxon>
        <taxon>Bacillota</taxon>
        <taxon>Bacilli</taxon>
        <taxon>Bacillales</taxon>
        <taxon>Bacillaceae</taxon>
        <taxon>Rossellomorea</taxon>
    </lineage>
</organism>
<reference evidence="2 3" key="1">
    <citation type="submission" date="2021-01" db="EMBL/GenBank/DDBJ databases">
        <title>Genomic Encyclopedia of Type Strains, Phase IV (KMG-IV): sequencing the most valuable type-strain genomes for metagenomic binning, comparative biology and taxonomic classification.</title>
        <authorList>
            <person name="Goeker M."/>
        </authorList>
    </citation>
    <scope>NUCLEOTIDE SEQUENCE [LARGE SCALE GENOMIC DNA]</scope>
    <source>
        <strain evidence="2 3">DSM 24834</strain>
    </source>
</reference>
<gene>
    <name evidence="2" type="ORF">JOC86_004409</name>
</gene>
<protein>
    <submittedName>
        <fullName evidence="2">Lia operon protein LiaG</fullName>
    </submittedName>
</protein>
<sequence length="297" mass="32531">MALNFTKAFSFKTIEFHDKKEADINGLEHLEVKTSSTDVRVEPTDGDTLVAKLEGKISEKLEEEYELVLEKKGNILEIYIADRGGFKLQVGVTIKDLNLNIKVPNKLWKSITFETSSGDIDVLNMKADHMELIASSGNVLAKELLISDRFSSRTNSGDADIIDVDSSIMEIKASSGTILLQRVTSEKIRMYTSSGDVIVKQGAGTITAETSSGEIDLEINRLLGDIDTQTSSGDILINFNESPQSLSLDFRSSSGNGTVKLKEMAYKEKSAQRIVGSIGDEKYLIRATTSSGDFTLI</sequence>
<dbReference type="InterPro" id="IPR025164">
    <property type="entry name" value="Toastrack_DUF4097"/>
</dbReference>
<dbReference type="RefSeq" id="WP_205175015.1">
    <property type="nucleotide sequence ID" value="NZ_JAFBDZ010000006.1"/>
</dbReference>
<evidence type="ECO:0000313" key="3">
    <source>
        <dbReference type="Proteomes" id="UP001646157"/>
    </source>
</evidence>